<dbReference type="PROSITE" id="PS00545">
    <property type="entry name" value="ALDOSE_1_EPIMERASE"/>
    <property type="match status" value="1"/>
</dbReference>
<gene>
    <name evidence="15" type="ORF">LU635_15670</name>
</gene>
<evidence type="ECO:0000256" key="14">
    <source>
        <dbReference type="PIRSR" id="PIRSR005096-3"/>
    </source>
</evidence>
<evidence type="ECO:0000256" key="7">
    <source>
        <dbReference type="ARBA" id="ARBA00014165"/>
    </source>
</evidence>
<feature type="active site" description="Proton donor" evidence="12">
    <location>
        <position position="176"/>
    </location>
</feature>
<dbReference type="GO" id="GO:0030246">
    <property type="term" value="F:carbohydrate binding"/>
    <property type="evidence" value="ECO:0007669"/>
    <property type="project" value="InterPro"/>
</dbReference>
<comment type="pathway">
    <text evidence="3 11">Carbohydrate metabolism; hexose metabolism.</text>
</comment>
<dbReference type="InterPro" id="IPR008183">
    <property type="entry name" value="Aldose_1/G6P_1-epimerase"/>
</dbReference>
<keyword evidence="10 11" id="KW-0119">Carbohydrate metabolism</keyword>
<evidence type="ECO:0000256" key="4">
    <source>
        <dbReference type="ARBA" id="ARBA00006206"/>
    </source>
</evidence>
<evidence type="ECO:0000256" key="10">
    <source>
        <dbReference type="ARBA" id="ARBA00023277"/>
    </source>
</evidence>
<reference evidence="15" key="1">
    <citation type="submission" date="2021-12" db="EMBL/GenBank/DDBJ databases">
        <title>Description of Gramella crocea sp. nov., a new bacterium isolated from activated sludge.</title>
        <authorList>
            <person name="Zhang X."/>
        </authorList>
    </citation>
    <scope>NUCLEOTIDE SEQUENCE</scope>
    <source>
        <strain evidence="15">YB25</strain>
    </source>
</reference>
<comment type="cofactor">
    <cofactor evidence="2">
        <name>Ca(2+)</name>
        <dbReference type="ChEBI" id="CHEBI:29108"/>
    </cofactor>
</comment>
<comment type="similarity">
    <text evidence="4 11">Belongs to the aldose epimerase family.</text>
</comment>
<dbReference type="Pfam" id="PF01263">
    <property type="entry name" value="Aldose_epim"/>
    <property type="match status" value="1"/>
</dbReference>
<comment type="catalytic activity">
    <reaction evidence="1 11">
        <text>alpha-D-glucose = beta-D-glucose</text>
        <dbReference type="Rhea" id="RHEA:10264"/>
        <dbReference type="ChEBI" id="CHEBI:15903"/>
        <dbReference type="ChEBI" id="CHEBI:17925"/>
        <dbReference type="EC" id="5.1.3.3"/>
    </reaction>
</comment>
<dbReference type="InterPro" id="IPR011013">
    <property type="entry name" value="Gal_mutarotase_sf_dom"/>
</dbReference>
<dbReference type="RefSeq" id="WP_240100452.1">
    <property type="nucleotide sequence ID" value="NZ_JAJSON010000027.1"/>
</dbReference>
<feature type="binding site" evidence="13">
    <location>
        <position position="234"/>
    </location>
    <ligand>
        <name>beta-D-galactose</name>
        <dbReference type="ChEBI" id="CHEBI:27667"/>
    </ligand>
</feature>
<evidence type="ECO:0000256" key="5">
    <source>
        <dbReference type="ARBA" id="ARBA00011245"/>
    </source>
</evidence>
<evidence type="ECO:0000313" key="16">
    <source>
        <dbReference type="Proteomes" id="UP001139344"/>
    </source>
</evidence>
<dbReference type="GO" id="GO:0004034">
    <property type="term" value="F:aldose 1-epimerase activity"/>
    <property type="evidence" value="ECO:0007669"/>
    <property type="project" value="UniProtKB-EC"/>
</dbReference>
<evidence type="ECO:0000256" key="9">
    <source>
        <dbReference type="ARBA" id="ARBA00023235"/>
    </source>
</evidence>
<comment type="caution">
    <text evidence="15">The sequence shown here is derived from an EMBL/GenBank/DDBJ whole genome shotgun (WGS) entry which is preliminary data.</text>
</comment>
<dbReference type="EC" id="5.1.3.3" evidence="6 11"/>
<evidence type="ECO:0000256" key="1">
    <source>
        <dbReference type="ARBA" id="ARBA00001614"/>
    </source>
</evidence>
<dbReference type="GO" id="GO:0033499">
    <property type="term" value="P:galactose catabolic process via UDP-galactose, Leloir pathway"/>
    <property type="evidence" value="ECO:0007669"/>
    <property type="project" value="TreeGrafter"/>
</dbReference>
<dbReference type="CDD" id="cd09019">
    <property type="entry name" value="galactose_mutarotase_like"/>
    <property type="match status" value="1"/>
</dbReference>
<protein>
    <recommendedName>
        <fullName evidence="7 11">Aldose 1-epimerase</fullName>
        <ecNumber evidence="6 11">5.1.3.3</ecNumber>
    </recommendedName>
</protein>
<sequence>MNDIQASDLKLTELVNGQKSRLQILNYGASIFSFKMFNNKEELIDIVVGPQNPEAYISGDYRDENKCFGATIGRYAGRISNGKFQIGEENYQLFEKDGVHLHGGKYGFQYKVWDIEKVEQGENPSVTLSYISEHLEEGYPGRLKVTAKFTLSEENEIRISYSAKTDKETIVNITNHSYFNLNGGGSVSDHFMQINASKILELDEKNLPTGNLIKLKKNLKDYRENRLVGNRELDDVYVLDVMENEVQAQLFAPLSGIKLRVSSNQPVLVVYSPEKLPDKWTYLSDMDRKYPAVALEAQNYPDAPNFRNFPSSLLKPGELYENTVVFDFSVNKSE</sequence>
<evidence type="ECO:0000256" key="11">
    <source>
        <dbReference type="PIRNR" id="PIRNR005096"/>
    </source>
</evidence>
<evidence type="ECO:0000256" key="2">
    <source>
        <dbReference type="ARBA" id="ARBA00001913"/>
    </source>
</evidence>
<comment type="subunit">
    <text evidence="5">Monomer.</text>
</comment>
<keyword evidence="16" id="KW-1185">Reference proteome</keyword>
<keyword evidence="9 11" id="KW-0413">Isomerase</keyword>
<feature type="binding site" evidence="14">
    <location>
        <begin position="176"/>
        <end position="178"/>
    </location>
    <ligand>
        <name>beta-D-galactose</name>
        <dbReference type="ChEBI" id="CHEBI:27667"/>
    </ligand>
</feature>
<dbReference type="Proteomes" id="UP001139344">
    <property type="component" value="Unassembled WGS sequence"/>
</dbReference>
<dbReference type="InterPro" id="IPR014718">
    <property type="entry name" value="GH-type_carb-bd"/>
</dbReference>
<dbReference type="InterPro" id="IPR015443">
    <property type="entry name" value="Aldose_1-epimerase"/>
</dbReference>
<dbReference type="PANTHER" id="PTHR10091">
    <property type="entry name" value="ALDOSE-1-EPIMERASE"/>
    <property type="match status" value="1"/>
</dbReference>
<dbReference type="Gene3D" id="2.70.98.10">
    <property type="match status" value="1"/>
</dbReference>
<accession>A0A9X1UZE7</accession>
<feature type="active site" description="Proton acceptor" evidence="12">
    <location>
        <position position="296"/>
    </location>
</feature>
<evidence type="ECO:0000256" key="13">
    <source>
        <dbReference type="PIRSR" id="PIRSR005096-2"/>
    </source>
</evidence>
<dbReference type="AlphaFoldDB" id="A0A9X1UZE7"/>
<dbReference type="PIRSF" id="PIRSF005096">
    <property type="entry name" value="GALM"/>
    <property type="match status" value="1"/>
</dbReference>
<dbReference type="GO" id="GO:0006006">
    <property type="term" value="P:glucose metabolic process"/>
    <property type="evidence" value="ECO:0007669"/>
    <property type="project" value="TreeGrafter"/>
</dbReference>
<evidence type="ECO:0000256" key="3">
    <source>
        <dbReference type="ARBA" id="ARBA00005028"/>
    </source>
</evidence>
<dbReference type="GO" id="GO:0005737">
    <property type="term" value="C:cytoplasm"/>
    <property type="evidence" value="ECO:0007669"/>
    <property type="project" value="TreeGrafter"/>
</dbReference>
<dbReference type="InterPro" id="IPR047215">
    <property type="entry name" value="Galactose_mutarotase-like"/>
</dbReference>
<evidence type="ECO:0000313" key="15">
    <source>
        <dbReference type="EMBL" id="MCG9973089.1"/>
    </source>
</evidence>
<evidence type="ECO:0000256" key="6">
    <source>
        <dbReference type="ARBA" id="ARBA00013185"/>
    </source>
</evidence>
<dbReference type="EMBL" id="JAJSON010000027">
    <property type="protein sequence ID" value="MCG9973089.1"/>
    <property type="molecule type" value="Genomic_DNA"/>
</dbReference>
<evidence type="ECO:0000256" key="8">
    <source>
        <dbReference type="ARBA" id="ARBA00022837"/>
    </source>
</evidence>
<dbReference type="SUPFAM" id="SSF74650">
    <property type="entry name" value="Galactose mutarotase-like"/>
    <property type="match status" value="1"/>
</dbReference>
<name>A0A9X1UZE7_9FLAO</name>
<evidence type="ECO:0000256" key="12">
    <source>
        <dbReference type="PIRSR" id="PIRSR005096-1"/>
    </source>
</evidence>
<keyword evidence="8" id="KW-0106">Calcium</keyword>
<dbReference type="InterPro" id="IPR018052">
    <property type="entry name" value="Ald1_epimerase_CS"/>
</dbReference>
<organism evidence="15 16">
    <name type="scientific">Christiangramia crocea</name>
    <dbReference type="NCBI Taxonomy" id="2904124"/>
    <lineage>
        <taxon>Bacteria</taxon>
        <taxon>Pseudomonadati</taxon>
        <taxon>Bacteroidota</taxon>
        <taxon>Flavobacteriia</taxon>
        <taxon>Flavobacteriales</taxon>
        <taxon>Flavobacteriaceae</taxon>
        <taxon>Christiangramia</taxon>
    </lineage>
</organism>
<proteinExistence type="inferred from homology"/>
<dbReference type="PANTHER" id="PTHR10091:SF0">
    <property type="entry name" value="GALACTOSE MUTAROTASE"/>
    <property type="match status" value="1"/>
</dbReference>